<reference evidence="2" key="1">
    <citation type="submission" date="2019-03" db="EMBL/GenBank/DDBJ databases">
        <title>Long read genome sequence of the mycoparasitic Pythium oligandrum ATCC 38472 isolated from sugarbeet rhizosphere.</title>
        <authorList>
            <person name="Gaulin E."/>
        </authorList>
    </citation>
    <scope>NUCLEOTIDE SEQUENCE</scope>
    <source>
        <strain evidence="2">ATCC 38472_TT</strain>
    </source>
</reference>
<feature type="region of interest" description="Disordered" evidence="1">
    <location>
        <begin position="237"/>
        <end position="280"/>
    </location>
</feature>
<keyword evidence="3" id="KW-1185">Reference proteome</keyword>
<sequence length="280" mass="32093">MAEEEAMTESVPLAMEDNFTHWSRYVEVSYGDDGRVIAARQDPDSFVLGTTVWDSSKTMLKFIEQHEELFRKYTSICELGSGCGALAGIAAAINNRGLSDVVLTDIAPVLPWLKENVRTNLTASELERVRVEVHNWGTPPTTLGGPFDCILCADVVYEKDCVRPLFQSIFALSHRKTVIYFANERRAPHVREEFMHYMTTYFNYKEIPRSELDKGYIKDAIEVFELRPKKRKIPTEMVIPESTNEEKEDVVHPLWKGRDNSPRGDGPDPYDRDLWDDLLK</sequence>
<dbReference type="InterPro" id="IPR029063">
    <property type="entry name" value="SAM-dependent_MTases_sf"/>
</dbReference>
<dbReference type="Pfam" id="PF10294">
    <property type="entry name" value="Methyltransf_16"/>
    <property type="match status" value="1"/>
</dbReference>
<organism evidence="2 3">
    <name type="scientific">Pythium oligandrum</name>
    <name type="common">Mycoparasitic fungus</name>
    <dbReference type="NCBI Taxonomy" id="41045"/>
    <lineage>
        <taxon>Eukaryota</taxon>
        <taxon>Sar</taxon>
        <taxon>Stramenopiles</taxon>
        <taxon>Oomycota</taxon>
        <taxon>Peronosporomycetes</taxon>
        <taxon>Pythiales</taxon>
        <taxon>Pythiaceae</taxon>
        <taxon>Pythium</taxon>
    </lineage>
</organism>
<dbReference type="PANTHER" id="PTHR14614:SF98">
    <property type="entry name" value="S-ADENOSYL-L-METHIONINE-DEPENDENT METHYLTRANSFERASES SUPERFAMILY PROTEIN"/>
    <property type="match status" value="1"/>
</dbReference>
<name>A0A8K1CF51_PYTOL</name>
<dbReference type="SUPFAM" id="SSF53335">
    <property type="entry name" value="S-adenosyl-L-methionine-dependent methyltransferases"/>
    <property type="match status" value="1"/>
</dbReference>
<dbReference type="Gene3D" id="3.40.50.150">
    <property type="entry name" value="Vaccinia Virus protein VP39"/>
    <property type="match status" value="1"/>
</dbReference>
<protein>
    <submittedName>
        <fullName evidence="2">Uncharacterized protein</fullName>
    </submittedName>
</protein>
<evidence type="ECO:0000313" key="3">
    <source>
        <dbReference type="Proteomes" id="UP000794436"/>
    </source>
</evidence>
<dbReference type="EMBL" id="SPLM01000074">
    <property type="protein sequence ID" value="TMW62182.1"/>
    <property type="molecule type" value="Genomic_DNA"/>
</dbReference>
<comment type="caution">
    <text evidence="2">The sequence shown here is derived from an EMBL/GenBank/DDBJ whole genome shotgun (WGS) entry which is preliminary data.</text>
</comment>
<evidence type="ECO:0000313" key="2">
    <source>
        <dbReference type="EMBL" id="TMW62182.1"/>
    </source>
</evidence>
<accession>A0A8K1CF51</accession>
<dbReference type="InterPro" id="IPR019410">
    <property type="entry name" value="Methyltransf_16"/>
</dbReference>
<dbReference type="PANTHER" id="PTHR14614">
    <property type="entry name" value="HEPATOCELLULAR CARCINOMA-ASSOCIATED ANTIGEN"/>
    <property type="match status" value="1"/>
</dbReference>
<dbReference type="AlphaFoldDB" id="A0A8K1CF51"/>
<evidence type="ECO:0000256" key="1">
    <source>
        <dbReference type="SAM" id="MobiDB-lite"/>
    </source>
</evidence>
<gene>
    <name evidence="2" type="ORF">Poli38472_009675</name>
</gene>
<proteinExistence type="predicted"/>
<feature type="compositionally biased region" description="Basic and acidic residues" evidence="1">
    <location>
        <begin position="256"/>
        <end position="280"/>
    </location>
</feature>
<dbReference type="OrthoDB" id="413520at2759"/>
<dbReference type="Proteomes" id="UP000794436">
    <property type="component" value="Unassembled WGS sequence"/>
</dbReference>